<name>A0AAD3CSS0_9STRA</name>
<comment type="caution">
    <text evidence="2">The sequence shown here is derived from an EMBL/GenBank/DDBJ whole genome shotgun (WGS) entry which is preliminary data.</text>
</comment>
<dbReference type="Proteomes" id="UP001054902">
    <property type="component" value="Unassembled WGS sequence"/>
</dbReference>
<feature type="region of interest" description="Disordered" evidence="1">
    <location>
        <begin position="1"/>
        <end position="24"/>
    </location>
</feature>
<feature type="compositionally biased region" description="Basic and acidic residues" evidence="1">
    <location>
        <begin position="7"/>
        <end position="19"/>
    </location>
</feature>
<evidence type="ECO:0000256" key="1">
    <source>
        <dbReference type="SAM" id="MobiDB-lite"/>
    </source>
</evidence>
<gene>
    <name evidence="2" type="ORF">CTEN210_07017</name>
</gene>
<keyword evidence="3" id="KW-1185">Reference proteome</keyword>
<sequence length="90" mass="10421">MRFIPLKSKDDEKEPETKTISEAIDDNDCVEGANELKLKVVVMTNLHGQGEQFFDNFISLRNEIFESKGWVNYQSLRQRLEHIAKIGAYC</sequence>
<evidence type="ECO:0000313" key="2">
    <source>
        <dbReference type="EMBL" id="GFH50541.1"/>
    </source>
</evidence>
<reference evidence="2 3" key="1">
    <citation type="journal article" date="2021" name="Sci. Rep.">
        <title>The genome of the diatom Chaetoceros tenuissimus carries an ancient integrated fragment of an extant virus.</title>
        <authorList>
            <person name="Hongo Y."/>
            <person name="Kimura K."/>
            <person name="Takaki Y."/>
            <person name="Yoshida Y."/>
            <person name="Baba S."/>
            <person name="Kobayashi G."/>
            <person name="Nagasaki K."/>
            <person name="Hano T."/>
            <person name="Tomaru Y."/>
        </authorList>
    </citation>
    <scope>NUCLEOTIDE SEQUENCE [LARGE SCALE GENOMIC DNA]</scope>
    <source>
        <strain evidence="2 3">NIES-3715</strain>
    </source>
</reference>
<proteinExistence type="predicted"/>
<accession>A0AAD3CSS0</accession>
<dbReference type="EMBL" id="BLLK01000040">
    <property type="protein sequence ID" value="GFH50541.1"/>
    <property type="molecule type" value="Genomic_DNA"/>
</dbReference>
<dbReference type="AlphaFoldDB" id="A0AAD3CSS0"/>
<organism evidence="2 3">
    <name type="scientific">Chaetoceros tenuissimus</name>
    <dbReference type="NCBI Taxonomy" id="426638"/>
    <lineage>
        <taxon>Eukaryota</taxon>
        <taxon>Sar</taxon>
        <taxon>Stramenopiles</taxon>
        <taxon>Ochrophyta</taxon>
        <taxon>Bacillariophyta</taxon>
        <taxon>Coscinodiscophyceae</taxon>
        <taxon>Chaetocerotophycidae</taxon>
        <taxon>Chaetocerotales</taxon>
        <taxon>Chaetocerotaceae</taxon>
        <taxon>Chaetoceros</taxon>
    </lineage>
</organism>
<evidence type="ECO:0000313" key="3">
    <source>
        <dbReference type="Proteomes" id="UP001054902"/>
    </source>
</evidence>
<protein>
    <submittedName>
        <fullName evidence="2">Uncharacterized protein</fullName>
    </submittedName>
</protein>